<dbReference type="EMBL" id="FNED01000047">
    <property type="protein sequence ID" value="SDK28603.1"/>
    <property type="molecule type" value="Genomic_DNA"/>
</dbReference>
<dbReference type="InterPro" id="IPR029026">
    <property type="entry name" value="tRNA_m1G_MTases_N"/>
</dbReference>
<dbReference type="GO" id="GO:0008173">
    <property type="term" value="F:RNA methyltransferase activity"/>
    <property type="evidence" value="ECO:0007669"/>
    <property type="project" value="InterPro"/>
</dbReference>
<evidence type="ECO:0000256" key="2">
    <source>
        <dbReference type="ARBA" id="ARBA00022603"/>
    </source>
</evidence>
<dbReference type="InterPro" id="IPR029064">
    <property type="entry name" value="Ribosomal_eL30-like_sf"/>
</dbReference>
<dbReference type="InterPro" id="IPR001537">
    <property type="entry name" value="SpoU_MeTrfase"/>
</dbReference>
<comment type="similarity">
    <text evidence="1">Belongs to the class IV-like SAM-binding methyltransferase superfamily. RNA methyltransferase TrmH family.</text>
</comment>
<evidence type="ECO:0000313" key="8">
    <source>
        <dbReference type="Proteomes" id="UP000182836"/>
    </source>
</evidence>
<dbReference type="Pfam" id="PF22435">
    <property type="entry name" value="MRM3-like_sub_bind"/>
    <property type="match status" value="1"/>
</dbReference>
<keyword evidence="2 6" id="KW-0489">Methyltransferase</keyword>
<dbReference type="PANTHER" id="PTHR43191">
    <property type="entry name" value="RRNA METHYLTRANSFERASE 3"/>
    <property type="match status" value="1"/>
</dbReference>
<keyword evidence="3 6" id="KW-0808">Transferase</keyword>
<dbReference type="InterPro" id="IPR013123">
    <property type="entry name" value="SpoU_subst-bd"/>
</dbReference>
<reference evidence="5 7" key="1">
    <citation type="submission" date="2015-07" db="EMBL/GenBank/DDBJ databases">
        <title>Fjat-14205 dsm 2895.</title>
        <authorList>
            <person name="Liu B."/>
            <person name="Wang J."/>
            <person name="Zhu Y."/>
            <person name="Liu G."/>
            <person name="Chen Q."/>
            <person name="Chen Z."/>
            <person name="Lan J."/>
            <person name="Che J."/>
            <person name="Ge C."/>
            <person name="Shi H."/>
            <person name="Pan Z."/>
            <person name="Liu X."/>
        </authorList>
    </citation>
    <scope>NUCLEOTIDE SEQUENCE [LARGE SCALE GENOMIC DNA]</scope>
    <source>
        <strain evidence="5 7">DSM 2895</strain>
    </source>
</reference>
<protein>
    <submittedName>
        <fullName evidence="6">RNA methyltransferase, TrmH family</fullName>
    </submittedName>
</protein>
<dbReference type="Pfam" id="PF00588">
    <property type="entry name" value="SpoU_methylase"/>
    <property type="match status" value="1"/>
</dbReference>
<evidence type="ECO:0000256" key="3">
    <source>
        <dbReference type="ARBA" id="ARBA00022679"/>
    </source>
</evidence>
<dbReference type="RefSeq" id="WP_043063185.1">
    <property type="nucleotide sequence ID" value="NZ_BJOA01000162.1"/>
</dbReference>
<evidence type="ECO:0000313" key="7">
    <source>
        <dbReference type="Proteomes" id="UP000037269"/>
    </source>
</evidence>
<dbReference type="SUPFAM" id="SSF55315">
    <property type="entry name" value="L30e-like"/>
    <property type="match status" value="1"/>
</dbReference>
<dbReference type="GO" id="GO:0006396">
    <property type="term" value="P:RNA processing"/>
    <property type="evidence" value="ECO:0007669"/>
    <property type="project" value="InterPro"/>
</dbReference>
<dbReference type="EMBL" id="LGUG01000004">
    <property type="protein sequence ID" value="KON94980.1"/>
    <property type="molecule type" value="Genomic_DNA"/>
</dbReference>
<dbReference type="Gene3D" id="3.40.1280.10">
    <property type="match status" value="1"/>
</dbReference>
<dbReference type="GO" id="GO:0005737">
    <property type="term" value="C:cytoplasm"/>
    <property type="evidence" value="ECO:0007669"/>
    <property type="project" value="UniProtKB-ARBA"/>
</dbReference>
<dbReference type="OrthoDB" id="9794400at2"/>
<gene>
    <name evidence="5" type="ORF">AF333_05265</name>
    <name evidence="6" type="ORF">SAMN04487909_14724</name>
</gene>
<dbReference type="InterPro" id="IPR029028">
    <property type="entry name" value="Alpha/beta_knot_MTases"/>
</dbReference>
<dbReference type="GeneID" id="42304616"/>
<dbReference type="AlphaFoldDB" id="A0A0D1WNW5"/>
<dbReference type="GO" id="GO:0003723">
    <property type="term" value="F:RNA binding"/>
    <property type="evidence" value="ECO:0007669"/>
    <property type="project" value="InterPro"/>
</dbReference>
<dbReference type="SMART" id="SM00967">
    <property type="entry name" value="SpoU_sub_bind"/>
    <property type="match status" value="1"/>
</dbReference>
<evidence type="ECO:0000259" key="4">
    <source>
        <dbReference type="SMART" id="SM00967"/>
    </source>
</evidence>
<organism evidence="5 7">
    <name type="scientific">Aneurinibacillus migulanus</name>
    <name type="common">Bacillus migulanus</name>
    <dbReference type="NCBI Taxonomy" id="47500"/>
    <lineage>
        <taxon>Bacteria</taxon>
        <taxon>Bacillati</taxon>
        <taxon>Bacillota</taxon>
        <taxon>Bacilli</taxon>
        <taxon>Bacillales</taxon>
        <taxon>Paenibacillaceae</taxon>
        <taxon>Aneurinibacillus group</taxon>
        <taxon>Aneurinibacillus</taxon>
    </lineage>
</organism>
<dbReference type="Proteomes" id="UP000182836">
    <property type="component" value="Unassembled WGS sequence"/>
</dbReference>
<dbReference type="Gene3D" id="3.30.1330.30">
    <property type="match status" value="1"/>
</dbReference>
<proteinExistence type="inferred from homology"/>
<dbReference type="GO" id="GO:0032259">
    <property type="term" value="P:methylation"/>
    <property type="evidence" value="ECO:0007669"/>
    <property type="project" value="UniProtKB-KW"/>
</dbReference>
<evidence type="ECO:0000313" key="6">
    <source>
        <dbReference type="EMBL" id="SDK28603.1"/>
    </source>
</evidence>
<dbReference type="CDD" id="cd18095">
    <property type="entry name" value="SpoU-like_rRNA-MTase"/>
    <property type="match status" value="1"/>
</dbReference>
<accession>A0A0D1WNW5</accession>
<dbReference type="InterPro" id="IPR053888">
    <property type="entry name" value="MRM3-like_sub_bind"/>
</dbReference>
<dbReference type="InterPro" id="IPR051259">
    <property type="entry name" value="rRNA_Methyltransferase"/>
</dbReference>
<dbReference type="Proteomes" id="UP000037269">
    <property type="component" value="Unassembled WGS sequence"/>
</dbReference>
<dbReference type="STRING" id="47500.AF333_05265"/>
<name>A0A0D1WNW5_ANEMI</name>
<dbReference type="PANTHER" id="PTHR43191:SF2">
    <property type="entry name" value="RRNA METHYLTRANSFERASE 3, MITOCHONDRIAL"/>
    <property type="match status" value="1"/>
</dbReference>
<evidence type="ECO:0000313" key="5">
    <source>
        <dbReference type="EMBL" id="KON94980.1"/>
    </source>
</evidence>
<feature type="domain" description="RNA 2-O ribose methyltransferase substrate binding" evidence="4">
    <location>
        <begin position="31"/>
        <end position="105"/>
    </location>
</feature>
<evidence type="ECO:0000256" key="1">
    <source>
        <dbReference type="ARBA" id="ARBA00007228"/>
    </source>
</evidence>
<reference evidence="6 8" key="2">
    <citation type="submission" date="2016-10" db="EMBL/GenBank/DDBJ databases">
        <authorList>
            <person name="de Groot N.N."/>
        </authorList>
    </citation>
    <scope>NUCLEOTIDE SEQUENCE [LARGE SCALE GENOMIC DNA]</scope>
    <source>
        <strain evidence="6 8">DSM 2895</strain>
    </source>
</reference>
<dbReference type="SUPFAM" id="SSF75217">
    <property type="entry name" value="alpha/beta knot"/>
    <property type="match status" value="1"/>
</dbReference>
<sequence length="263" mass="29138">MERITSVQNPRIKQWAKLHVRKERESTGCFLLEGMHLVEEACRSDVPLEAILVEEDTVLPEWLKAYQQTHQNMELLWVTRPVLEKVSETKTPQGMLAIAKMRTTLPDALPDDCLLLVLDKLQDPGNVGTLIRTADAAGFDGVVIGEGSADLYNSKTIRSTMGSLFHLPIWRENVVDFIHRVKDEHPGLRVIGTSLKESKAYTDVMYAGSVALVIGNEGSGISDDVLALTDQNVIIPIHGRAESLNAAIAGSVLMYEAIRQRIK</sequence>
<dbReference type="PATRIC" id="fig|47500.8.peg.30"/>
<keyword evidence="7" id="KW-1185">Reference proteome</keyword>